<dbReference type="Gene3D" id="2.130.10.10">
    <property type="entry name" value="YVTN repeat-like/Quinoprotein amine dehydrogenase"/>
    <property type="match status" value="1"/>
</dbReference>
<dbReference type="InterPro" id="IPR015943">
    <property type="entry name" value="WD40/YVTN_repeat-like_dom_sf"/>
</dbReference>
<comment type="similarity">
    <text evidence="3">Belongs to the WD repeat STRAP family.</text>
</comment>
<dbReference type="VEuPathDB" id="GiardiaDB:GMRT_15300"/>
<keyword evidence="6" id="KW-0648">Protein biosynthesis</keyword>
<accession>A0A4Z1T8P2</accession>
<organism evidence="6 7">
    <name type="scientific">Giardia muris</name>
    <dbReference type="NCBI Taxonomy" id="5742"/>
    <lineage>
        <taxon>Eukaryota</taxon>
        <taxon>Metamonada</taxon>
        <taxon>Diplomonadida</taxon>
        <taxon>Hexamitidae</taxon>
        <taxon>Giardiinae</taxon>
        <taxon>Giardia</taxon>
    </lineage>
</organism>
<protein>
    <recommendedName>
        <fullName evidence="4">Serine-threonine kinase receptor-associated protein</fullName>
    </recommendedName>
</protein>
<keyword evidence="7" id="KW-1185">Reference proteome</keyword>
<sequence length="347" mass="38005">MSTSLLTRPYSLNGHMRPVVRVGFTPDGEGLITCSADGYTRLWDVEGAHFIRNFGPLDSRGQIGETAAGQGTSCTDFSITSDGKYLAVGYVIEYVAFFSIYEAQPFICSYRPTEMTSFTVLSFSKDGRRLYVGGKAFMGKAAGILVLDVADFHEIKEIAKIDTPSNVTALALSPLNDYILVGFDNGSVQSFSTKSFRPEGALSTPLSFGNEAIVEIKLHRDKLFTICARDRKVTLIGAKTLKQMKRILTEFPVHTCALHPLAEELFIYAGGVEARSVTQTVHVDDTFKLFLMDLAQDAKLGNFQLHVGPVHGITFSPNGHHIASCSEDGKGFLIKIGEDLCKYRFTG</sequence>
<keyword evidence="6" id="KW-0396">Initiation factor</keyword>
<dbReference type="GO" id="GO:0003743">
    <property type="term" value="F:translation initiation factor activity"/>
    <property type="evidence" value="ECO:0007669"/>
    <property type="project" value="UniProtKB-KW"/>
</dbReference>
<dbReference type="GO" id="GO:0071541">
    <property type="term" value="C:eukaryotic translation initiation factor 3 complex, eIF3m"/>
    <property type="evidence" value="ECO:0007669"/>
    <property type="project" value="TreeGrafter"/>
</dbReference>
<evidence type="ECO:0000256" key="4">
    <source>
        <dbReference type="ARBA" id="ARBA00040390"/>
    </source>
</evidence>
<dbReference type="SUPFAM" id="SSF50998">
    <property type="entry name" value="Quinoprotein alcohol dehydrogenase-like"/>
    <property type="match status" value="1"/>
</dbReference>
<dbReference type="PROSITE" id="PS50294">
    <property type="entry name" value="WD_REPEATS_REGION"/>
    <property type="match status" value="1"/>
</dbReference>
<dbReference type="GO" id="GO:0002183">
    <property type="term" value="P:cytoplasmic translational initiation"/>
    <property type="evidence" value="ECO:0007669"/>
    <property type="project" value="TreeGrafter"/>
</dbReference>
<dbReference type="Pfam" id="PF00400">
    <property type="entry name" value="WD40"/>
    <property type="match status" value="2"/>
</dbReference>
<dbReference type="InterPro" id="IPR019775">
    <property type="entry name" value="WD40_repeat_CS"/>
</dbReference>
<evidence type="ECO:0000256" key="3">
    <source>
        <dbReference type="ARBA" id="ARBA00038394"/>
    </source>
</evidence>
<name>A0A4Z1T8P2_GIAMU</name>
<dbReference type="GO" id="GO:0003723">
    <property type="term" value="F:RNA binding"/>
    <property type="evidence" value="ECO:0007669"/>
    <property type="project" value="TreeGrafter"/>
</dbReference>
<evidence type="ECO:0000313" key="7">
    <source>
        <dbReference type="Proteomes" id="UP000315496"/>
    </source>
</evidence>
<dbReference type="OrthoDB" id="24966at2759"/>
<proteinExistence type="inferred from homology"/>
<dbReference type="PROSITE" id="PS50082">
    <property type="entry name" value="WD_REPEATS_2"/>
    <property type="match status" value="1"/>
</dbReference>
<evidence type="ECO:0000313" key="6">
    <source>
        <dbReference type="EMBL" id="TNJ28881.1"/>
    </source>
</evidence>
<dbReference type="PROSITE" id="PS00678">
    <property type="entry name" value="WD_REPEATS_1"/>
    <property type="match status" value="1"/>
</dbReference>
<keyword evidence="1 5" id="KW-0853">WD repeat</keyword>
<dbReference type="InterPro" id="IPR001680">
    <property type="entry name" value="WD40_rpt"/>
</dbReference>
<feature type="repeat" description="WD" evidence="5">
    <location>
        <begin position="12"/>
        <end position="53"/>
    </location>
</feature>
<evidence type="ECO:0000256" key="2">
    <source>
        <dbReference type="ARBA" id="ARBA00022737"/>
    </source>
</evidence>
<dbReference type="AlphaFoldDB" id="A0A4Z1T8P2"/>
<dbReference type="InterPro" id="IPR011047">
    <property type="entry name" value="Quinoprotein_ADH-like_sf"/>
</dbReference>
<reference evidence="6 7" key="1">
    <citation type="submission" date="2019-05" db="EMBL/GenBank/DDBJ databases">
        <title>The compact genome of Giardia muris reveals important steps in the evolution of intestinal protozoan parasites.</title>
        <authorList>
            <person name="Xu F."/>
            <person name="Jimenez-Gonzalez A."/>
            <person name="Einarsson E."/>
            <person name="Astvaldsson A."/>
            <person name="Peirasmaki D."/>
            <person name="Eckmann L."/>
            <person name="Andersson J.O."/>
            <person name="Svard S.G."/>
            <person name="Jerlstrom-Hultqvist J."/>
        </authorList>
    </citation>
    <scope>NUCLEOTIDE SEQUENCE [LARGE SCALE GENOMIC DNA]</scope>
    <source>
        <strain evidence="6 7">Roberts-Thomson</strain>
    </source>
</reference>
<evidence type="ECO:0000256" key="5">
    <source>
        <dbReference type="PROSITE-ProRule" id="PRU00221"/>
    </source>
</evidence>
<dbReference type="EMBL" id="VDLU01000002">
    <property type="protein sequence ID" value="TNJ28881.1"/>
    <property type="molecule type" value="Genomic_DNA"/>
</dbReference>
<dbReference type="PANTHER" id="PTHR19877:SF1">
    <property type="entry name" value="EUKARYOTIC TRANSLATION INITIATION FACTOR 3 SUBUNIT I"/>
    <property type="match status" value="1"/>
</dbReference>
<dbReference type="PANTHER" id="PTHR19877">
    <property type="entry name" value="EUKARYOTIC TRANSLATION INITIATION FACTOR 3 SUBUNIT I"/>
    <property type="match status" value="1"/>
</dbReference>
<comment type="caution">
    <text evidence="6">The sequence shown here is derived from an EMBL/GenBank/DDBJ whole genome shotgun (WGS) entry which is preliminary data.</text>
</comment>
<gene>
    <name evidence="6" type="ORF">GMRT_15300</name>
</gene>
<dbReference type="Proteomes" id="UP000315496">
    <property type="component" value="Chromosome 2"/>
</dbReference>
<evidence type="ECO:0000256" key="1">
    <source>
        <dbReference type="ARBA" id="ARBA00022574"/>
    </source>
</evidence>
<keyword evidence="2" id="KW-0677">Repeat</keyword>
<dbReference type="SMART" id="SM00320">
    <property type="entry name" value="WD40"/>
    <property type="match status" value="3"/>
</dbReference>